<proteinExistence type="predicted"/>
<dbReference type="SFLD" id="SFLDG01129">
    <property type="entry name" value="C1.5:_HAD__Beta-PGM__Phosphata"/>
    <property type="match status" value="1"/>
</dbReference>
<sequence length="226" mass="26546">MKLKALFLDFYGTLVHEDDEIIPVICKRIEKSTDLNVSIEEIGRFWWQEFHELFMNSYGDNFKTQRIIEKISLDRTLEYFSSSEDSDDLCQLLFNHWQRPKIFEDTKKFIESVNVPICVVSNIDRVDINNAIKFHNLKFDCVLTSEDAKSYKPRKELFELALNEMKLSNNEVIHIGDSIRSDILGAKKCGIKSIWLKRNKMNKTNEVIENICIDLNEVKSLMEKII</sequence>
<keyword evidence="3" id="KW-1185">Reference proteome</keyword>
<dbReference type="AlphaFoldDB" id="A0AAU9D366"/>
<keyword evidence="1" id="KW-0378">Hydrolase</keyword>
<dbReference type="EMBL" id="AP027059">
    <property type="protein sequence ID" value="BDU50411.1"/>
    <property type="molecule type" value="Genomic_DNA"/>
</dbReference>
<dbReference type="Gene3D" id="3.40.50.1000">
    <property type="entry name" value="HAD superfamily/HAD-like"/>
    <property type="match status" value="1"/>
</dbReference>
<protein>
    <submittedName>
        <fullName evidence="2">2-haloalkanoic acid dehalogenase</fullName>
    </submittedName>
</protein>
<dbReference type="InterPro" id="IPR023214">
    <property type="entry name" value="HAD_sf"/>
</dbReference>
<organism evidence="2 3">
    <name type="scientific">Haliovirga abyssi</name>
    <dbReference type="NCBI Taxonomy" id="2996794"/>
    <lineage>
        <taxon>Bacteria</taxon>
        <taxon>Fusobacteriati</taxon>
        <taxon>Fusobacteriota</taxon>
        <taxon>Fusobacteriia</taxon>
        <taxon>Fusobacteriales</taxon>
        <taxon>Haliovirgaceae</taxon>
        <taxon>Haliovirga</taxon>
    </lineage>
</organism>
<dbReference type="NCBIfam" id="TIGR01549">
    <property type="entry name" value="HAD-SF-IA-v1"/>
    <property type="match status" value="1"/>
</dbReference>
<name>A0AAU9D366_9FUSO</name>
<dbReference type="InterPro" id="IPR036412">
    <property type="entry name" value="HAD-like_sf"/>
</dbReference>
<dbReference type="SUPFAM" id="SSF56784">
    <property type="entry name" value="HAD-like"/>
    <property type="match status" value="1"/>
</dbReference>
<dbReference type="Pfam" id="PF00702">
    <property type="entry name" value="Hydrolase"/>
    <property type="match status" value="1"/>
</dbReference>
<dbReference type="Gene3D" id="1.10.150.240">
    <property type="entry name" value="Putative phosphatase, domain 2"/>
    <property type="match status" value="1"/>
</dbReference>
<dbReference type="InterPro" id="IPR051540">
    <property type="entry name" value="S-2-haloacid_dehalogenase"/>
</dbReference>
<dbReference type="InterPro" id="IPR023198">
    <property type="entry name" value="PGP-like_dom2"/>
</dbReference>
<dbReference type="RefSeq" id="WP_307905341.1">
    <property type="nucleotide sequence ID" value="NZ_AP027059.1"/>
</dbReference>
<dbReference type="GO" id="GO:0016787">
    <property type="term" value="F:hydrolase activity"/>
    <property type="evidence" value="ECO:0007669"/>
    <property type="project" value="UniProtKB-KW"/>
</dbReference>
<evidence type="ECO:0000256" key="1">
    <source>
        <dbReference type="ARBA" id="ARBA00022801"/>
    </source>
</evidence>
<dbReference type="InterPro" id="IPR006439">
    <property type="entry name" value="HAD-SF_hydro_IA"/>
</dbReference>
<dbReference type="KEGG" id="haby:HLVA_09800"/>
<accession>A0AAU9D366</accession>
<reference evidence="2 3" key="1">
    <citation type="submission" date="2022-11" db="EMBL/GenBank/DDBJ databases">
        <title>Haliovirga abyssi gen. nov., sp. nov., a mesophilic fermentative bacterium isolated from the Iheya North hydrothermal field and the proposal of Haliovirgaceae fam. nov.</title>
        <authorList>
            <person name="Miyazaki U."/>
            <person name="Tame A."/>
            <person name="Miyazaki J."/>
            <person name="Takai K."/>
            <person name="Sawayama S."/>
            <person name="Kitajima M."/>
            <person name="Okamoto A."/>
            <person name="Nakagawa S."/>
        </authorList>
    </citation>
    <scope>NUCLEOTIDE SEQUENCE [LARGE SCALE GENOMIC DNA]</scope>
    <source>
        <strain evidence="2 3">IC12</strain>
    </source>
</reference>
<dbReference type="PANTHER" id="PTHR43316:SF3">
    <property type="entry name" value="HALOACID DEHALOGENASE, TYPE II (AFU_ORTHOLOGUE AFUA_2G07750)-RELATED"/>
    <property type="match status" value="1"/>
</dbReference>
<dbReference type="PRINTS" id="PR00413">
    <property type="entry name" value="HADHALOGNASE"/>
</dbReference>
<dbReference type="SFLD" id="SFLDS00003">
    <property type="entry name" value="Haloacid_Dehalogenase"/>
    <property type="match status" value="1"/>
</dbReference>
<evidence type="ECO:0000313" key="2">
    <source>
        <dbReference type="EMBL" id="BDU50411.1"/>
    </source>
</evidence>
<evidence type="ECO:0000313" key="3">
    <source>
        <dbReference type="Proteomes" id="UP001321582"/>
    </source>
</evidence>
<gene>
    <name evidence="2" type="ORF">HLVA_09800</name>
</gene>
<dbReference type="Proteomes" id="UP001321582">
    <property type="component" value="Chromosome"/>
</dbReference>
<dbReference type="PANTHER" id="PTHR43316">
    <property type="entry name" value="HYDROLASE, HALOACID DELAHOGENASE-RELATED"/>
    <property type="match status" value="1"/>
</dbReference>